<proteinExistence type="predicted"/>
<dbReference type="Proteomes" id="UP000003553">
    <property type="component" value="Unassembled WGS sequence"/>
</dbReference>
<protein>
    <submittedName>
        <fullName evidence="6">Bile acid transporter</fullName>
    </submittedName>
</protein>
<feature type="transmembrane region" description="Helical" evidence="5">
    <location>
        <begin position="86"/>
        <end position="109"/>
    </location>
</feature>
<reference evidence="6" key="2">
    <citation type="submission" date="2015-05" db="EMBL/GenBank/DDBJ databases">
        <title>Draft genome sequence of Actinomyces odontolyticus (ATCC 17982).</title>
        <authorList>
            <person name="Sudarsanam P."/>
            <person name="Ley R."/>
            <person name="Guruge J."/>
            <person name="Turnbaugh P.J."/>
            <person name="Mahowald M."/>
            <person name="Liep D."/>
            <person name="Gordon J."/>
        </authorList>
    </citation>
    <scope>NUCLEOTIDE SEQUENCE</scope>
    <source>
        <strain evidence="6">ATCC 17982</strain>
    </source>
</reference>
<dbReference type="InterPro" id="IPR002657">
    <property type="entry name" value="BilAc:Na_symport/Acr3"/>
</dbReference>
<dbReference type="Gene3D" id="1.20.1530.20">
    <property type="match status" value="1"/>
</dbReference>
<feature type="transmembrane region" description="Helical" evidence="5">
    <location>
        <begin position="207"/>
        <end position="228"/>
    </location>
</feature>
<accession>A7BAF0</accession>
<dbReference type="PANTHER" id="PTHR10361:SF28">
    <property type="entry name" value="P3 PROTEIN-RELATED"/>
    <property type="match status" value="1"/>
</dbReference>
<evidence type="ECO:0000256" key="1">
    <source>
        <dbReference type="ARBA" id="ARBA00004141"/>
    </source>
</evidence>
<evidence type="ECO:0000313" key="7">
    <source>
        <dbReference type="Proteomes" id="UP000003553"/>
    </source>
</evidence>
<dbReference type="GO" id="GO:0016020">
    <property type="term" value="C:membrane"/>
    <property type="evidence" value="ECO:0007669"/>
    <property type="project" value="UniProtKB-SubCell"/>
</dbReference>
<comment type="subcellular location">
    <subcellularLocation>
        <location evidence="1">Membrane</location>
        <topology evidence="1">Multi-pass membrane protein</topology>
    </subcellularLocation>
</comment>
<comment type="caution">
    <text evidence="6">The sequence shown here is derived from an EMBL/GenBank/DDBJ whole genome shotgun (WGS) entry which is preliminary data.</text>
</comment>
<feature type="transmembrane region" description="Helical" evidence="5">
    <location>
        <begin position="56"/>
        <end position="74"/>
    </location>
</feature>
<name>A7BAF0_9ACTO</name>
<organism evidence="6 7">
    <name type="scientific">Schaalia dentiphila ATCC 17982</name>
    <dbReference type="NCBI Taxonomy" id="411466"/>
    <lineage>
        <taxon>Bacteria</taxon>
        <taxon>Bacillati</taxon>
        <taxon>Actinomycetota</taxon>
        <taxon>Actinomycetes</taxon>
        <taxon>Actinomycetales</taxon>
        <taxon>Actinomycetaceae</taxon>
        <taxon>Schaalia</taxon>
        <taxon>Schaalia dentiphila</taxon>
    </lineage>
</organism>
<feature type="transmembrane region" description="Helical" evidence="5">
    <location>
        <begin position="115"/>
        <end position="134"/>
    </location>
</feature>
<feature type="transmembrane region" description="Helical" evidence="5">
    <location>
        <begin position="234"/>
        <end position="258"/>
    </location>
</feature>
<dbReference type="InterPro" id="IPR038770">
    <property type="entry name" value="Na+/solute_symporter_sf"/>
</dbReference>
<reference evidence="6" key="1">
    <citation type="submission" date="2007-04" db="EMBL/GenBank/DDBJ databases">
        <authorList>
            <person name="Fulton L."/>
            <person name="Clifton S."/>
            <person name="Fulton B."/>
            <person name="Xu J."/>
            <person name="Minx P."/>
            <person name="Pepin K.H."/>
            <person name="Johnson M."/>
            <person name="Thiruvilangam P."/>
            <person name="Bhonagiri V."/>
            <person name="Nash W.E."/>
            <person name="Mardis E.R."/>
            <person name="Wilson R.K."/>
        </authorList>
    </citation>
    <scope>NUCLEOTIDE SEQUENCE [LARGE SCALE GENOMIC DNA]</scope>
    <source>
        <strain evidence="6">ATCC 17982</strain>
    </source>
</reference>
<feature type="transmembrane region" description="Helical" evidence="5">
    <location>
        <begin position="182"/>
        <end position="200"/>
    </location>
</feature>
<dbReference type="EMBL" id="AAYI02000004">
    <property type="protein sequence ID" value="EDN80174.1"/>
    <property type="molecule type" value="Genomic_DNA"/>
</dbReference>
<dbReference type="eggNOG" id="COG0385">
    <property type="taxonomic scope" value="Bacteria"/>
</dbReference>
<dbReference type="HOGENOM" id="CLU_034788_1_1_11"/>
<dbReference type="AlphaFoldDB" id="A7BAF0"/>
<evidence type="ECO:0000256" key="2">
    <source>
        <dbReference type="ARBA" id="ARBA00022692"/>
    </source>
</evidence>
<evidence type="ECO:0000256" key="4">
    <source>
        <dbReference type="ARBA" id="ARBA00023136"/>
    </source>
</evidence>
<dbReference type="Pfam" id="PF01758">
    <property type="entry name" value="SBF"/>
    <property type="match status" value="1"/>
</dbReference>
<evidence type="ECO:0000313" key="6">
    <source>
        <dbReference type="EMBL" id="EDN80174.1"/>
    </source>
</evidence>
<keyword evidence="4 5" id="KW-0472">Membrane</keyword>
<sequence length="330" mass="34454">MGGMSTSDAVTTQSPVLSPEDRSARIAVTVFPLLILAAFAIAMITPDTFKPLAPGVNWALGVIMFGMGLTLTLPDFGLIVKRPLPVVVGVVAQYLIMPLVGWALCYVFGLPDAVAVGVILVGCAPGGTASNVISYLAKADVALSVTMTSISTLLAPLMTPLLTAWLVGNRMPVDGAAMAKNILLMVLAPVLGGFIVRFVAGKFVEKILPLLPWISVFGICYVLLVVVSGSVNKILTSGALIIAVVICHNLLGYLFGYLAGRAGRGSDKASRTTAIEVGMQNSALAATLAKTHFASTPETALPAAVFSVWHNLSGALLAMFFRRWKNGGQA</sequence>
<keyword evidence="7" id="KW-1185">Reference proteome</keyword>
<feature type="transmembrane region" description="Helical" evidence="5">
    <location>
        <begin position="26"/>
        <end position="44"/>
    </location>
</feature>
<evidence type="ECO:0000256" key="3">
    <source>
        <dbReference type="ARBA" id="ARBA00022989"/>
    </source>
</evidence>
<keyword evidence="2 5" id="KW-0812">Transmembrane</keyword>
<gene>
    <name evidence="6" type="ORF">ACTODO_00614</name>
</gene>
<dbReference type="PANTHER" id="PTHR10361">
    <property type="entry name" value="SODIUM-BILE ACID COTRANSPORTER"/>
    <property type="match status" value="1"/>
</dbReference>
<feature type="transmembrane region" description="Helical" evidence="5">
    <location>
        <begin position="141"/>
        <end position="162"/>
    </location>
</feature>
<keyword evidence="3 5" id="KW-1133">Transmembrane helix</keyword>
<evidence type="ECO:0000256" key="5">
    <source>
        <dbReference type="SAM" id="Phobius"/>
    </source>
</evidence>
<dbReference type="InterPro" id="IPR004710">
    <property type="entry name" value="Bilac:Na_transpt"/>
</dbReference>